<protein>
    <submittedName>
        <fullName evidence="1">Uncharacterized protein</fullName>
    </submittedName>
</protein>
<dbReference type="EMBL" id="FQXJ01000022">
    <property type="protein sequence ID" value="SHI68305.1"/>
    <property type="molecule type" value="Genomic_DNA"/>
</dbReference>
<dbReference type="AlphaFoldDB" id="A0A1M6D4V4"/>
<keyword evidence="2" id="KW-1185">Reference proteome</keyword>
<evidence type="ECO:0000313" key="2">
    <source>
        <dbReference type="Proteomes" id="UP000183954"/>
    </source>
</evidence>
<accession>A0A1M6D4V4</accession>
<sequence length="63" mass="7411">MAAIHYIGKDKVGVHWVNGTYEYDKALLKDYTNERIFLEYYEELLQVVKLGSYVVIRKQLGNN</sequence>
<proteinExistence type="predicted"/>
<gene>
    <name evidence="1" type="ORF">SAMN02746098_04476</name>
</gene>
<evidence type="ECO:0000313" key="1">
    <source>
        <dbReference type="EMBL" id="SHI68305.1"/>
    </source>
</evidence>
<name>A0A1M6D4V4_9FIRM</name>
<dbReference type="OrthoDB" id="9775255at2"/>
<reference evidence="2" key="1">
    <citation type="submission" date="2016-11" db="EMBL/GenBank/DDBJ databases">
        <authorList>
            <person name="Varghese N."/>
            <person name="Submissions S."/>
        </authorList>
    </citation>
    <scope>NUCLEOTIDE SEQUENCE [LARGE SCALE GENOMIC DNA]</scope>
    <source>
        <strain evidence="2">DSM 15449</strain>
    </source>
</reference>
<dbReference type="RefSeq" id="WP_073032318.1">
    <property type="nucleotide sequence ID" value="NZ_FQXJ01000022.1"/>
</dbReference>
<organism evidence="1 2">
    <name type="scientific">Desulfosporosinus lacus DSM 15449</name>
    <dbReference type="NCBI Taxonomy" id="1121420"/>
    <lineage>
        <taxon>Bacteria</taxon>
        <taxon>Bacillati</taxon>
        <taxon>Bacillota</taxon>
        <taxon>Clostridia</taxon>
        <taxon>Eubacteriales</taxon>
        <taxon>Desulfitobacteriaceae</taxon>
        <taxon>Desulfosporosinus</taxon>
    </lineage>
</organism>
<dbReference type="Proteomes" id="UP000183954">
    <property type="component" value="Unassembled WGS sequence"/>
</dbReference>